<protein>
    <submittedName>
        <fullName evidence="6">Uncharacterized protein</fullName>
    </submittedName>
</protein>
<dbReference type="InterPro" id="IPR056014">
    <property type="entry name" value="DUF7592"/>
</dbReference>
<name>E3N732_CAERE</name>
<dbReference type="AlphaFoldDB" id="E3N732"/>
<feature type="signal peptide" evidence="2">
    <location>
        <begin position="1"/>
        <end position="20"/>
    </location>
</feature>
<dbReference type="Pfam" id="PF02408">
    <property type="entry name" value="CUB_2"/>
    <property type="match status" value="1"/>
</dbReference>
<organism evidence="7">
    <name type="scientific">Caenorhabditis remanei</name>
    <name type="common">Caenorhabditis vulgaris</name>
    <dbReference type="NCBI Taxonomy" id="31234"/>
    <lineage>
        <taxon>Eukaryota</taxon>
        <taxon>Metazoa</taxon>
        <taxon>Ecdysozoa</taxon>
        <taxon>Nematoda</taxon>
        <taxon>Chromadorea</taxon>
        <taxon>Rhabditida</taxon>
        <taxon>Rhabditina</taxon>
        <taxon>Rhabditomorpha</taxon>
        <taxon>Rhabditoidea</taxon>
        <taxon>Rhabditidae</taxon>
        <taxon>Peloderinae</taxon>
        <taxon>Caenorhabditis</taxon>
    </lineage>
</organism>
<evidence type="ECO:0000256" key="1">
    <source>
        <dbReference type="SAM" id="Phobius"/>
    </source>
</evidence>
<evidence type="ECO:0000313" key="7">
    <source>
        <dbReference type="Proteomes" id="UP000008281"/>
    </source>
</evidence>
<accession>E3N732</accession>
<sequence>MNSHNLFGLILISLLGAGVADVPECTGTVQFNPPNNTYDVIWYPTDSSVAPMFPMNYECLYQINVPQGRSAYIELKFMPTTNTGAKNSVVQVIDFNQRVENIYHTGLDKFYFIAPGGRIKISTKDTSAQFQFKVQWFSEINSDYYEYANVTQLDTQPYITGNMFRGIQVTAETRVSIITIPPSESKNLESYLKGLRSFLIFDGPDANSTCLGTALQLLNSNRQYVTSGRVVTVISLQPSPDTSDSQLMFQDFVHTKDITEYRGVSCKGYCDPILMDGSKTPSAFSTFSSYGFAKVCLMSVSGTGNLDVYYGGKTDSKSNLIASYSEASNELMLPQLLRGNVVTYVLTGGIATVNITHNDDDSYVCRFIKKNQKGFITSPFYKTGLPFPPSGFDTIWIRSPDLYNYTFNVQDVDLSQSNSLQLSVIKNNSIVYDIVYNATNLPSLNQSMSAVGDQLFIEFLAGGDKKKGDYFINYDVVKVNLAPSYLSNFVAAVVSVWMLLAVIF</sequence>
<feature type="domain" description="DUF7591" evidence="4">
    <location>
        <begin position="254"/>
        <end position="358"/>
    </location>
</feature>
<dbReference type="EMBL" id="DS268545">
    <property type="protein sequence ID" value="EFO88384.1"/>
    <property type="molecule type" value="Genomic_DNA"/>
</dbReference>
<keyword evidence="1" id="KW-0812">Transmembrane</keyword>
<dbReference type="OMA" id="DANSTCL"/>
<keyword evidence="1" id="KW-1133">Transmembrane helix</keyword>
<dbReference type="InterPro" id="IPR003366">
    <property type="entry name" value="CUB-like_dom"/>
</dbReference>
<reference evidence="6" key="1">
    <citation type="submission" date="2007-07" db="EMBL/GenBank/DDBJ databases">
        <title>PCAP assembly of the Caenorhabditis remanei genome.</title>
        <authorList>
            <consortium name="The Caenorhabditis remanei Sequencing Consortium"/>
            <person name="Wilson R.K."/>
        </authorList>
    </citation>
    <scope>NUCLEOTIDE SEQUENCE [LARGE SCALE GENOMIC DNA]</scope>
    <source>
        <strain evidence="6">PB4641</strain>
    </source>
</reference>
<dbReference type="eggNOG" id="ENOG502T81K">
    <property type="taxonomic scope" value="Eukaryota"/>
</dbReference>
<dbReference type="Pfam" id="PF24512">
    <property type="entry name" value="DUF7592"/>
    <property type="match status" value="1"/>
</dbReference>
<dbReference type="PANTHER" id="PTHR47407:SF2">
    <property type="entry name" value="CUB-LIKE DOMAIN-CONTAINING PROTEIN-RELATED"/>
    <property type="match status" value="1"/>
</dbReference>
<feature type="domain" description="DUF7592" evidence="5">
    <location>
        <begin position="149"/>
        <end position="236"/>
    </location>
</feature>
<proteinExistence type="predicted"/>
<dbReference type="PANTHER" id="PTHR47407">
    <property type="entry name" value="PROTEIN CBG15905-RELATED"/>
    <property type="match status" value="1"/>
</dbReference>
<keyword evidence="7" id="KW-1185">Reference proteome</keyword>
<dbReference type="InParanoid" id="E3N732"/>
<evidence type="ECO:0000313" key="6">
    <source>
        <dbReference type="EMBL" id="EFO88384.1"/>
    </source>
</evidence>
<dbReference type="HOGENOM" id="CLU_025754_0_0_1"/>
<dbReference type="InterPro" id="IPR056013">
    <property type="entry name" value="DUF7591"/>
</dbReference>
<evidence type="ECO:0000259" key="5">
    <source>
        <dbReference type="Pfam" id="PF24512"/>
    </source>
</evidence>
<dbReference type="OrthoDB" id="5885373at2759"/>
<feature type="chain" id="PRO_5003176080" evidence="2">
    <location>
        <begin position="21"/>
        <end position="504"/>
    </location>
</feature>
<dbReference type="Proteomes" id="UP000008281">
    <property type="component" value="Unassembled WGS sequence"/>
</dbReference>
<keyword evidence="1" id="KW-0472">Membrane</keyword>
<dbReference type="Pfam" id="PF24511">
    <property type="entry name" value="DUF7591"/>
    <property type="match status" value="1"/>
</dbReference>
<feature type="domain" description="CUB-like" evidence="3">
    <location>
        <begin position="22"/>
        <end position="137"/>
    </location>
</feature>
<evidence type="ECO:0000256" key="2">
    <source>
        <dbReference type="SAM" id="SignalP"/>
    </source>
</evidence>
<feature type="transmembrane region" description="Helical" evidence="1">
    <location>
        <begin position="485"/>
        <end position="503"/>
    </location>
</feature>
<gene>
    <name evidence="6" type="ORF">CRE_11376</name>
</gene>
<evidence type="ECO:0000259" key="3">
    <source>
        <dbReference type="Pfam" id="PF02408"/>
    </source>
</evidence>
<evidence type="ECO:0000259" key="4">
    <source>
        <dbReference type="Pfam" id="PF24511"/>
    </source>
</evidence>
<keyword evidence="2" id="KW-0732">Signal</keyword>